<feature type="transmembrane region" description="Helical" evidence="5">
    <location>
        <begin position="319"/>
        <end position="339"/>
    </location>
</feature>
<name>A0ABS5ZMJ1_9PROT</name>
<evidence type="ECO:0000256" key="3">
    <source>
        <dbReference type="ARBA" id="ARBA00022989"/>
    </source>
</evidence>
<feature type="transmembrane region" description="Helical" evidence="5">
    <location>
        <begin position="110"/>
        <end position="134"/>
    </location>
</feature>
<dbReference type="GO" id="GO:0016874">
    <property type="term" value="F:ligase activity"/>
    <property type="evidence" value="ECO:0007669"/>
    <property type="project" value="UniProtKB-KW"/>
</dbReference>
<dbReference type="InterPro" id="IPR051533">
    <property type="entry name" value="WaaL-like"/>
</dbReference>
<evidence type="ECO:0000313" key="8">
    <source>
        <dbReference type="Proteomes" id="UP001197028"/>
    </source>
</evidence>
<evidence type="ECO:0000256" key="4">
    <source>
        <dbReference type="ARBA" id="ARBA00023136"/>
    </source>
</evidence>
<evidence type="ECO:0000256" key="2">
    <source>
        <dbReference type="ARBA" id="ARBA00022692"/>
    </source>
</evidence>
<keyword evidence="4 5" id="KW-0472">Membrane</keyword>
<evidence type="ECO:0000259" key="6">
    <source>
        <dbReference type="Pfam" id="PF04932"/>
    </source>
</evidence>
<feature type="transmembrane region" description="Helical" evidence="5">
    <location>
        <begin position="169"/>
        <end position="188"/>
    </location>
</feature>
<comment type="subcellular location">
    <subcellularLocation>
        <location evidence="1">Membrane</location>
        <topology evidence="1">Multi-pass membrane protein</topology>
    </subcellularLocation>
</comment>
<reference evidence="7 8" key="1">
    <citation type="journal article" date="2021" name="ISME J.">
        <title>Genomic evolution of the class Acidithiobacillia: deep-branching Proteobacteria living in extreme acidic conditions.</title>
        <authorList>
            <person name="Moya-Beltran A."/>
            <person name="Beard S."/>
            <person name="Rojas-Villalobos C."/>
            <person name="Issotta F."/>
            <person name="Gallardo Y."/>
            <person name="Ulloa R."/>
            <person name="Giaveno A."/>
            <person name="Degli Esposti M."/>
            <person name="Johnson D.B."/>
            <person name="Quatrini R."/>
        </authorList>
    </citation>
    <scope>NUCLEOTIDE SEQUENCE [LARGE SCALE GENOMIC DNA]</scope>
    <source>
        <strain evidence="7 8">ATCC 19703</strain>
    </source>
</reference>
<feature type="transmembrane region" description="Helical" evidence="5">
    <location>
        <begin position="12"/>
        <end position="42"/>
    </location>
</feature>
<accession>A0ABS5ZMJ1</accession>
<evidence type="ECO:0000256" key="1">
    <source>
        <dbReference type="ARBA" id="ARBA00004141"/>
    </source>
</evidence>
<keyword evidence="8" id="KW-1185">Reference proteome</keyword>
<gene>
    <name evidence="7" type="ORF">HJG40_00870</name>
</gene>
<dbReference type="InterPro" id="IPR007016">
    <property type="entry name" value="O-antigen_ligase-rel_domated"/>
</dbReference>
<dbReference type="PANTHER" id="PTHR37422">
    <property type="entry name" value="TEICHURONIC ACID BIOSYNTHESIS PROTEIN TUAE"/>
    <property type="match status" value="1"/>
</dbReference>
<feature type="transmembrane region" description="Helical" evidence="5">
    <location>
        <begin position="77"/>
        <end position="98"/>
    </location>
</feature>
<dbReference type="RefSeq" id="WP_215862445.1">
    <property type="nucleotide sequence ID" value="NZ_JABELD010000003.1"/>
</dbReference>
<keyword evidence="3 5" id="KW-1133">Transmembrane helix</keyword>
<feature type="transmembrane region" description="Helical" evidence="5">
    <location>
        <begin position="194"/>
        <end position="210"/>
    </location>
</feature>
<comment type="caution">
    <text evidence="7">The sequence shown here is derived from an EMBL/GenBank/DDBJ whole genome shotgun (WGS) entry which is preliminary data.</text>
</comment>
<feature type="domain" description="O-antigen ligase-related" evidence="6">
    <location>
        <begin position="178"/>
        <end position="331"/>
    </location>
</feature>
<dbReference type="EMBL" id="JABELD010000003">
    <property type="protein sequence ID" value="MBU2737388.1"/>
    <property type="molecule type" value="Genomic_DNA"/>
</dbReference>
<keyword evidence="7" id="KW-0436">Ligase</keyword>
<feature type="transmembrane region" description="Helical" evidence="5">
    <location>
        <begin position="140"/>
        <end position="162"/>
    </location>
</feature>
<sequence length="398" mass="45392">MKLPKIFIFYFYPLPILFFSISTAATGIAGALLIIYYIYSGYWRNWKLLYQRRWTIPLSGLMLWTFLGLLWSNDVSAGLKVAQMAAFGIYAFMGATLPWEEKNVRLFIRLFLLGLFINAIIAVLKSTGTLIIPYGQPHQFVGLASHIWWSMALTQGLLWFLWDWRHRWAFPRWIIAPVALLFFAVLILSPARSGQLLFIILVPAAIWILYSGQWRYWGLGTLLLAITAMSFSPMVEHRVELGISNLQQFWNNPNRTETSWGIRIATMEAGAEMFFNHPIIGVGTGDFSQQMIILQKQGIVTKTPGIINTSASNSYLSEAAALGLPGIILFLWFIWSVSLEAWRVRLRPQGWFVLTYLGIFWVGGLYNTLIWGYVDAMEIALFAGLPLIIKTDIQNENL</sequence>
<dbReference type="Pfam" id="PF04932">
    <property type="entry name" value="Wzy_C"/>
    <property type="match status" value="1"/>
</dbReference>
<evidence type="ECO:0000256" key="5">
    <source>
        <dbReference type="SAM" id="Phobius"/>
    </source>
</evidence>
<evidence type="ECO:0000313" key="7">
    <source>
        <dbReference type="EMBL" id="MBU2737388.1"/>
    </source>
</evidence>
<feature type="transmembrane region" description="Helical" evidence="5">
    <location>
        <begin position="54"/>
        <end position="71"/>
    </location>
</feature>
<dbReference type="Proteomes" id="UP001197028">
    <property type="component" value="Unassembled WGS sequence"/>
</dbReference>
<feature type="transmembrane region" description="Helical" evidence="5">
    <location>
        <begin position="217"/>
        <end position="235"/>
    </location>
</feature>
<dbReference type="PANTHER" id="PTHR37422:SF13">
    <property type="entry name" value="LIPOPOLYSACCHARIDE BIOSYNTHESIS PROTEIN PA4999-RELATED"/>
    <property type="match status" value="1"/>
</dbReference>
<keyword evidence="2 5" id="KW-0812">Transmembrane</keyword>
<feature type="transmembrane region" description="Helical" evidence="5">
    <location>
        <begin position="351"/>
        <end position="374"/>
    </location>
</feature>
<proteinExistence type="predicted"/>
<protein>
    <submittedName>
        <fullName evidence="7">O-antigen ligase family protein</fullName>
    </submittedName>
</protein>
<organism evidence="7 8">
    <name type="scientific">Acidithiobacillus concretivorus</name>
    <dbReference type="NCBI Taxonomy" id="3063952"/>
    <lineage>
        <taxon>Bacteria</taxon>
        <taxon>Pseudomonadati</taxon>
        <taxon>Pseudomonadota</taxon>
        <taxon>Acidithiobacillia</taxon>
        <taxon>Acidithiobacillales</taxon>
        <taxon>Acidithiobacillaceae</taxon>
        <taxon>Acidithiobacillus</taxon>
    </lineage>
</organism>